<feature type="region of interest" description="Disordered" evidence="1">
    <location>
        <begin position="68"/>
        <end position="95"/>
    </location>
</feature>
<feature type="transmembrane region" description="Helical" evidence="2">
    <location>
        <begin position="101"/>
        <end position="119"/>
    </location>
</feature>
<dbReference type="Pfam" id="PF03061">
    <property type="entry name" value="4HBT"/>
    <property type="match status" value="1"/>
</dbReference>
<dbReference type="PANTHER" id="PTHR47260:SF1">
    <property type="entry name" value="UPF0644 PROTEIN PB2B4.06"/>
    <property type="match status" value="1"/>
</dbReference>
<keyword evidence="2" id="KW-0812">Transmembrane</keyword>
<dbReference type="Proteomes" id="UP001153365">
    <property type="component" value="Unassembled WGS sequence"/>
</dbReference>
<feature type="domain" description="Thioesterase" evidence="3">
    <location>
        <begin position="257"/>
        <end position="331"/>
    </location>
</feature>
<dbReference type="InterPro" id="IPR052061">
    <property type="entry name" value="PTE-AB_protein"/>
</dbReference>
<accession>A0AAV0B6F7</accession>
<dbReference type="InterPro" id="IPR029069">
    <property type="entry name" value="HotDog_dom_sf"/>
</dbReference>
<evidence type="ECO:0000259" key="3">
    <source>
        <dbReference type="Pfam" id="PF03061"/>
    </source>
</evidence>
<gene>
    <name evidence="4" type="ORF">PPACK8108_LOCUS13955</name>
</gene>
<evidence type="ECO:0000313" key="5">
    <source>
        <dbReference type="Proteomes" id="UP001153365"/>
    </source>
</evidence>
<dbReference type="CDD" id="cd03443">
    <property type="entry name" value="PaaI_thioesterase"/>
    <property type="match status" value="1"/>
</dbReference>
<organism evidence="4 5">
    <name type="scientific">Phakopsora pachyrhizi</name>
    <name type="common">Asian soybean rust disease fungus</name>
    <dbReference type="NCBI Taxonomy" id="170000"/>
    <lineage>
        <taxon>Eukaryota</taxon>
        <taxon>Fungi</taxon>
        <taxon>Dikarya</taxon>
        <taxon>Basidiomycota</taxon>
        <taxon>Pucciniomycotina</taxon>
        <taxon>Pucciniomycetes</taxon>
        <taxon>Pucciniales</taxon>
        <taxon>Phakopsoraceae</taxon>
        <taxon>Phakopsora</taxon>
    </lineage>
</organism>
<comment type="caution">
    <text evidence="4">The sequence shown here is derived from an EMBL/GenBank/DDBJ whole genome shotgun (WGS) entry which is preliminary data.</text>
</comment>
<evidence type="ECO:0000256" key="1">
    <source>
        <dbReference type="SAM" id="MobiDB-lite"/>
    </source>
</evidence>
<evidence type="ECO:0000313" key="4">
    <source>
        <dbReference type="EMBL" id="CAH7681365.1"/>
    </source>
</evidence>
<proteinExistence type="predicted"/>
<name>A0AAV0B6F7_PHAPC</name>
<sequence length="353" mass="39083">MIRSSSNLSNCSIRSTLVTSKVSPRIRLVDSLRGHESGPLCRGFNIGRWRGGEVLRFGLVGNMSKKNYSTDENKPIGRGNDISGRDHQGSTNGGGRTRRSFIGIVSILVGSLSIGYILGSTYPIQNSNHQFLVNYLMNRVFRSSLFNQASHPTDREGGGTNHESDRLKIENLEKRLEDLEIVKDLRSRPEIWKEIRWLKDLETQVSGNKDFVSHHLTLGALRGIGRFAILPLVFTNHDETEGVVIVHVGDSMCGFDGILHGGLSATICDEGLAALAFQNLPSKVGVTASLKLNYRRPILAGKFLVLKSKLIKKLGRKVFLEGTIEDLGGEKMVEAEALFIEPRHAKLLKHTLF</sequence>
<dbReference type="InterPro" id="IPR006683">
    <property type="entry name" value="Thioestr_dom"/>
</dbReference>
<keyword evidence="2" id="KW-1133">Transmembrane helix</keyword>
<keyword evidence="2" id="KW-0472">Membrane</keyword>
<evidence type="ECO:0000256" key="2">
    <source>
        <dbReference type="SAM" id="Phobius"/>
    </source>
</evidence>
<reference evidence="4" key="1">
    <citation type="submission" date="2022-06" db="EMBL/GenBank/DDBJ databases">
        <authorList>
            <consortium name="SYNGENTA / RWTH Aachen University"/>
        </authorList>
    </citation>
    <scope>NUCLEOTIDE SEQUENCE</scope>
</reference>
<dbReference type="EMBL" id="CALTRL010003535">
    <property type="protein sequence ID" value="CAH7681365.1"/>
    <property type="molecule type" value="Genomic_DNA"/>
</dbReference>
<dbReference type="AlphaFoldDB" id="A0AAV0B6F7"/>
<dbReference type="SUPFAM" id="SSF54637">
    <property type="entry name" value="Thioesterase/thiol ester dehydrase-isomerase"/>
    <property type="match status" value="1"/>
</dbReference>
<protein>
    <submittedName>
        <fullName evidence="4">HotDog domain-containing protein</fullName>
    </submittedName>
</protein>
<keyword evidence="5" id="KW-1185">Reference proteome</keyword>
<dbReference type="PANTHER" id="PTHR47260">
    <property type="entry name" value="UPF0644 PROTEIN PB2B4.06"/>
    <property type="match status" value="1"/>
</dbReference>
<dbReference type="Gene3D" id="3.10.129.10">
    <property type="entry name" value="Hotdog Thioesterase"/>
    <property type="match status" value="1"/>
</dbReference>